<evidence type="ECO:0000313" key="3">
    <source>
        <dbReference type="Proteomes" id="UP000182975"/>
    </source>
</evidence>
<dbReference type="Proteomes" id="UP000182975">
    <property type="component" value="Unassembled WGS sequence"/>
</dbReference>
<gene>
    <name evidence="2" type="ORF">SAMN02910314_01394</name>
</gene>
<accession>A0A172RWM1</accession>
<dbReference type="EMBL" id="FOEC01000008">
    <property type="protein sequence ID" value="SEO85003.1"/>
    <property type="molecule type" value="Genomic_DNA"/>
</dbReference>
<evidence type="ECO:0000256" key="1">
    <source>
        <dbReference type="SAM" id="MobiDB-lite"/>
    </source>
</evidence>
<evidence type="ECO:0000313" key="2">
    <source>
        <dbReference type="EMBL" id="SEO85003.1"/>
    </source>
</evidence>
<protein>
    <submittedName>
        <fullName evidence="2">Uncharacterized protein</fullName>
    </submittedName>
</protein>
<organism evidence="2 3">
    <name type="scientific">Denitrobacterium detoxificans</name>
    <dbReference type="NCBI Taxonomy" id="79604"/>
    <lineage>
        <taxon>Bacteria</taxon>
        <taxon>Bacillati</taxon>
        <taxon>Actinomycetota</taxon>
        <taxon>Coriobacteriia</taxon>
        <taxon>Eggerthellales</taxon>
        <taxon>Eggerthellaceae</taxon>
        <taxon>Denitrobacterium</taxon>
    </lineage>
</organism>
<dbReference type="AlphaFoldDB" id="A0A172RWM1"/>
<keyword evidence="3" id="KW-1185">Reference proteome</keyword>
<feature type="region of interest" description="Disordered" evidence="1">
    <location>
        <begin position="1"/>
        <end position="23"/>
    </location>
</feature>
<name>A0A172RWM1_9ACTN</name>
<sequence length="72" mass="7813">MTDENKSEAMPQTEDEALAEEARKMAQISSEYVAMTDELAELNALEAFVDAHDASELGGVYGSMLGMLGNRK</sequence>
<dbReference type="RefSeq" id="WP_066660738.1">
    <property type="nucleotide sequence ID" value="NZ_CP011402.1"/>
</dbReference>
<reference evidence="3" key="1">
    <citation type="submission" date="2016-10" db="EMBL/GenBank/DDBJ databases">
        <authorList>
            <person name="Varghese N."/>
        </authorList>
    </citation>
    <scope>NUCLEOTIDE SEQUENCE [LARGE SCALE GENOMIC DNA]</scope>
    <source>
        <strain evidence="3">DSM 21843</strain>
    </source>
</reference>
<dbReference type="KEGG" id="ddt:AAY81_01990"/>
<dbReference type="STRING" id="79604.AAY81_01990"/>
<proteinExistence type="predicted"/>